<sequence>MKKIQKEFIVKEDAQRLDIYLSENLCIFTRSQIKRREVKAFKNNFGVFVSVKLSKPVFVNDRILIEFNEEIDLLESISPLNLPISILYEDMNLIVINKPQGIVSHPGVSNFENTVVNFLLHHVSGIEDNFKEDKMRPGIVHRLDKETSGVLICAKNLTTLNFLSKQFKERVVKKVYLAIVKGNLKIHSGIIETFIDRDKNDRKKFIVHNNGGKKALTEYKVLTKVGNYSLVALKPKTGRTHQLRVHMKHLNHPILGDSIYSRLDKEFREVSLMLHSFKLEINIQEDYAKKFVSDFPQRFIDFLSIFYCKKELSVLVSDFIAILDEF</sequence>
<dbReference type="PROSITE" id="PS01129">
    <property type="entry name" value="PSI_RLU"/>
    <property type="match status" value="1"/>
</dbReference>
<dbReference type="GO" id="GO:0009982">
    <property type="term" value="F:pseudouridine synthase activity"/>
    <property type="evidence" value="ECO:0007669"/>
    <property type="project" value="InterPro"/>
</dbReference>
<dbReference type="CDD" id="cd02869">
    <property type="entry name" value="PseudoU_synth_RluA_like"/>
    <property type="match status" value="1"/>
</dbReference>
<accession>A0A2S1LVW0</accession>
<gene>
    <name evidence="6" type="ORF">CR532_00085</name>
</gene>
<dbReference type="InterPro" id="IPR020103">
    <property type="entry name" value="PsdUridine_synth_cat_dom_sf"/>
</dbReference>
<dbReference type="PANTHER" id="PTHR21600:SF44">
    <property type="entry name" value="RIBOSOMAL LARGE SUBUNIT PSEUDOURIDINE SYNTHASE D"/>
    <property type="match status" value="1"/>
</dbReference>
<feature type="active site" evidence="3">
    <location>
        <position position="144"/>
    </location>
</feature>
<keyword evidence="2 4" id="KW-0413">Isomerase</keyword>
<organism evidence="6 7">
    <name type="scientific">Candidatus Borreliella tachyglossi</name>
    <dbReference type="NCBI Taxonomy" id="1964448"/>
    <lineage>
        <taxon>Bacteria</taxon>
        <taxon>Pseudomonadati</taxon>
        <taxon>Spirochaetota</taxon>
        <taxon>Spirochaetia</taxon>
        <taxon>Spirochaetales</taxon>
        <taxon>Borreliaceae</taxon>
        <taxon>Borreliella</taxon>
    </lineage>
</organism>
<keyword evidence="7" id="KW-1185">Reference proteome</keyword>
<proteinExistence type="inferred from homology"/>
<dbReference type="Proteomes" id="UP000244655">
    <property type="component" value="Chromosome"/>
</dbReference>
<dbReference type="InterPro" id="IPR050188">
    <property type="entry name" value="RluA_PseudoU_synthase"/>
</dbReference>
<reference evidence="6 7" key="1">
    <citation type="submission" date="2018-01" db="EMBL/GenBank/DDBJ databases">
        <title>Genome sequence of Borrelia tachyglossi.</title>
        <authorList>
            <person name="Gofton A.W."/>
        </authorList>
    </citation>
    <scope>NUCLEOTIDE SEQUENCE [LARGE SCALE GENOMIC DNA]</scope>
    <source>
        <strain evidence="6 7">Bc-F10-1268</strain>
    </source>
</reference>
<dbReference type="AlphaFoldDB" id="A0A2S1LVW0"/>
<dbReference type="InterPro" id="IPR006224">
    <property type="entry name" value="PsdUridine_synth_RluA-like_CS"/>
</dbReference>
<dbReference type="PANTHER" id="PTHR21600">
    <property type="entry name" value="MITOCHONDRIAL RNA PSEUDOURIDINE SYNTHASE"/>
    <property type="match status" value="1"/>
</dbReference>
<evidence type="ECO:0000256" key="2">
    <source>
        <dbReference type="ARBA" id="ARBA00023235"/>
    </source>
</evidence>
<dbReference type="Pfam" id="PF00849">
    <property type="entry name" value="PseudoU_synth_2"/>
    <property type="match status" value="1"/>
</dbReference>
<evidence type="ECO:0000313" key="6">
    <source>
        <dbReference type="EMBL" id="AWG42424.1"/>
    </source>
</evidence>
<evidence type="ECO:0000259" key="5">
    <source>
        <dbReference type="Pfam" id="PF00849"/>
    </source>
</evidence>
<dbReference type="GO" id="GO:0003723">
    <property type="term" value="F:RNA binding"/>
    <property type="evidence" value="ECO:0007669"/>
    <property type="project" value="InterPro"/>
</dbReference>
<dbReference type="OrthoDB" id="305739at2"/>
<dbReference type="Gene3D" id="3.30.2350.10">
    <property type="entry name" value="Pseudouridine synthase"/>
    <property type="match status" value="1"/>
</dbReference>
<dbReference type="EMBL" id="CP025785">
    <property type="protein sequence ID" value="AWG42424.1"/>
    <property type="molecule type" value="Genomic_DNA"/>
</dbReference>
<evidence type="ECO:0000256" key="3">
    <source>
        <dbReference type="PIRSR" id="PIRSR606225-1"/>
    </source>
</evidence>
<dbReference type="RefSeq" id="WP_108728821.1">
    <property type="nucleotide sequence ID" value="NZ_CP025785.1"/>
</dbReference>
<name>A0A2S1LVW0_9SPIR</name>
<dbReference type="InterPro" id="IPR006225">
    <property type="entry name" value="PsdUridine_synth_RluC/D"/>
</dbReference>
<dbReference type="InterPro" id="IPR006145">
    <property type="entry name" value="PsdUridine_synth_RsuA/RluA"/>
</dbReference>
<comment type="function">
    <text evidence="4">Responsible for synthesis of pseudouridine from uracil.</text>
</comment>
<protein>
    <recommendedName>
        <fullName evidence="4">Pseudouridine synthase</fullName>
        <ecNumber evidence="4">5.4.99.-</ecNumber>
    </recommendedName>
</protein>
<dbReference type="SUPFAM" id="SSF55120">
    <property type="entry name" value="Pseudouridine synthase"/>
    <property type="match status" value="1"/>
</dbReference>
<evidence type="ECO:0000256" key="1">
    <source>
        <dbReference type="ARBA" id="ARBA00010876"/>
    </source>
</evidence>
<dbReference type="GO" id="GO:0140098">
    <property type="term" value="F:catalytic activity, acting on RNA"/>
    <property type="evidence" value="ECO:0007669"/>
    <property type="project" value="UniProtKB-ARBA"/>
</dbReference>
<feature type="domain" description="Pseudouridine synthase RsuA/RluA-like" evidence="5">
    <location>
        <begin position="92"/>
        <end position="249"/>
    </location>
</feature>
<dbReference type="EC" id="5.4.99.-" evidence="4"/>
<dbReference type="GO" id="GO:0000455">
    <property type="term" value="P:enzyme-directed rRNA pseudouridine synthesis"/>
    <property type="evidence" value="ECO:0007669"/>
    <property type="project" value="TreeGrafter"/>
</dbReference>
<evidence type="ECO:0000313" key="7">
    <source>
        <dbReference type="Proteomes" id="UP000244655"/>
    </source>
</evidence>
<dbReference type="NCBIfam" id="TIGR00005">
    <property type="entry name" value="rluA_subfam"/>
    <property type="match status" value="1"/>
</dbReference>
<comment type="catalytic activity">
    <reaction evidence="4">
        <text>a uridine in RNA = a pseudouridine in RNA</text>
        <dbReference type="Rhea" id="RHEA:48348"/>
        <dbReference type="Rhea" id="RHEA-COMP:12068"/>
        <dbReference type="Rhea" id="RHEA-COMP:12069"/>
        <dbReference type="ChEBI" id="CHEBI:65314"/>
        <dbReference type="ChEBI" id="CHEBI:65315"/>
    </reaction>
</comment>
<comment type="similarity">
    <text evidence="1 4">Belongs to the pseudouridine synthase RluA family.</text>
</comment>
<evidence type="ECO:0000256" key="4">
    <source>
        <dbReference type="RuleBase" id="RU362028"/>
    </source>
</evidence>